<keyword evidence="1" id="KW-0812">Transmembrane</keyword>
<protein>
    <submittedName>
        <fullName evidence="2">TEL2-interacting protein 2</fullName>
    </submittedName>
</protein>
<reference evidence="2" key="1">
    <citation type="submission" date="2015-07" db="EMBL/GenBank/DDBJ databases">
        <title>Transcriptome Assembly of Anthurium amnicola.</title>
        <authorList>
            <person name="Suzuki J."/>
        </authorList>
    </citation>
    <scope>NUCLEOTIDE SEQUENCE</scope>
</reference>
<feature type="transmembrane region" description="Helical" evidence="1">
    <location>
        <begin position="270"/>
        <end position="290"/>
    </location>
</feature>
<dbReference type="AlphaFoldDB" id="A0A1D1YT15"/>
<dbReference type="EMBL" id="GDJX01010180">
    <property type="protein sequence ID" value="JAT57756.1"/>
    <property type="molecule type" value="Transcribed_RNA"/>
</dbReference>
<proteinExistence type="predicted"/>
<feature type="transmembrane region" description="Helical" evidence="1">
    <location>
        <begin position="112"/>
        <end position="132"/>
    </location>
</feature>
<accession>A0A1D1YT15</accession>
<feature type="transmembrane region" description="Helical" evidence="1">
    <location>
        <begin position="182"/>
        <end position="201"/>
    </location>
</feature>
<feature type="transmembrane region" description="Helical" evidence="1">
    <location>
        <begin position="297"/>
        <end position="317"/>
    </location>
</feature>
<keyword evidence="1" id="KW-0472">Membrane</keyword>
<gene>
    <name evidence="2" type="primary">TTI2</name>
    <name evidence="2" type="ORF">g.159590</name>
</gene>
<feature type="non-terminal residue" evidence="2">
    <location>
        <position position="1"/>
    </location>
</feature>
<organism evidence="2">
    <name type="scientific">Anthurium amnicola</name>
    <dbReference type="NCBI Taxonomy" id="1678845"/>
    <lineage>
        <taxon>Eukaryota</taxon>
        <taxon>Viridiplantae</taxon>
        <taxon>Streptophyta</taxon>
        <taxon>Embryophyta</taxon>
        <taxon>Tracheophyta</taxon>
        <taxon>Spermatophyta</taxon>
        <taxon>Magnoliopsida</taxon>
        <taxon>Liliopsida</taxon>
        <taxon>Araceae</taxon>
        <taxon>Pothoideae</taxon>
        <taxon>Potheae</taxon>
        <taxon>Anthurium</taxon>
    </lineage>
</organism>
<sequence>LYYFYIMSDRNFTKSKLPSYGTLSSKGVIVNPRERNGQQQLSITSQNLPFEERAAQHEGYVSLPGFSDDEDDEEERDYHTLLNEYIITTPFILLALISFIILLHSFSEDGTIHYEWDIFLLGVTGWCAVFFVRKPIFFTFSKLISLKVSLSSILTLLFIGFIEEIVRMGWLHRFEDDDEAFLTAYWLGLGWAAAEAVYFIIQNFIELSWYKDDETGGGVRYAEEREELEEILGRPLTKVSAWWGVMWRFSWIMIHIGFSCWIAFNHILVFPAALIHGLLLVIWGYCLPVFGIPATSYGTLLVTLSVFLIGLALFGQIV</sequence>
<name>A0A1D1YT15_9ARAE</name>
<evidence type="ECO:0000313" key="2">
    <source>
        <dbReference type="EMBL" id="JAT57756.1"/>
    </source>
</evidence>
<evidence type="ECO:0000256" key="1">
    <source>
        <dbReference type="SAM" id="Phobius"/>
    </source>
</evidence>
<feature type="transmembrane region" description="Helical" evidence="1">
    <location>
        <begin position="144"/>
        <end position="162"/>
    </location>
</feature>
<keyword evidence="1" id="KW-1133">Transmembrane helix</keyword>
<feature type="transmembrane region" description="Helical" evidence="1">
    <location>
        <begin position="85"/>
        <end position="106"/>
    </location>
</feature>